<reference evidence="1 2" key="1">
    <citation type="submission" date="2024-03" db="EMBL/GenBank/DDBJ databases">
        <authorList>
            <person name="Martinez-Hernandez J."/>
        </authorList>
    </citation>
    <scope>NUCLEOTIDE SEQUENCE [LARGE SCALE GENOMIC DNA]</scope>
</reference>
<comment type="caution">
    <text evidence="1">The sequence shown here is derived from an EMBL/GenBank/DDBJ whole genome shotgun (WGS) entry which is preliminary data.</text>
</comment>
<accession>A0AAV1WK20</accession>
<evidence type="ECO:0000313" key="2">
    <source>
        <dbReference type="Proteomes" id="UP001497480"/>
    </source>
</evidence>
<keyword evidence="2" id="KW-1185">Reference proteome</keyword>
<gene>
    <name evidence="1" type="ORF">LLUT_LOCUS10729</name>
</gene>
<sequence>MSKKGHRQLRQVKAAKSKSKCGVRSQLGEGLRKQMFLDGSWEGICVYARAYDSVGRVAYWEMMFLVVSGKEFVFRLGRIK</sequence>
<dbReference type="AlphaFoldDB" id="A0AAV1WK20"/>
<name>A0AAV1WK20_LUPLU</name>
<dbReference type="EMBL" id="CAXHTB010000007">
    <property type="protein sequence ID" value="CAL0309669.1"/>
    <property type="molecule type" value="Genomic_DNA"/>
</dbReference>
<organism evidence="1 2">
    <name type="scientific">Lupinus luteus</name>
    <name type="common">European yellow lupine</name>
    <dbReference type="NCBI Taxonomy" id="3873"/>
    <lineage>
        <taxon>Eukaryota</taxon>
        <taxon>Viridiplantae</taxon>
        <taxon>Streptophyta</taxon>
        <taxon>Embryophyta</taxon>
        <taxon>Tracheophyta</taxon>
        <taxon>Spermatophyta</taxon>
        <taxon>Magnoliopsida</taxon>
        <taxon>eudicotyledons</taxon>
        <taxon>Gunneridae</taxon>
        <taxon>Pentapetalae</taxon>
        <taxon>rosids</taxon>
        <taxon>fabids</taxon>
        <taxon>Fabales</taxon>
        <taxon>Fabaceae</taxon>
        <taxon>Papilionoideae</taxon>
        <taxon>50 kb inversion clade</taxon>
        <taxon>genistoids sensu lato</taxon>
        <taxon>core genistoids</taxon>
        <taxon>Genisteae</taxon>
        <taxon>Lupinus</taxon>
    </lineage>
</organism>
<protein>
    <submittedName>
        <fullName evidence="1">Uncharacterized protein</fullName>
    </submittedName>
</protein>
<proteinExistence type="predicted"/>
<evidence type="ECO:0000313" key="1">
    <source>
        <dbReference type="EMBL" id="CAL0309669.1"/>
    </source>
</evidence>
<dbReference type="Proteomes" id="UP001497480">
    <property type="component" value="Unassembled WGS sequence"/>
</dbReference>